<protein>
    <recommendedName>
        <fullName evidence="5">Magnesium-dependent phosphatase 1</fullName>
    </recommendedName>
</protein>
<evidence type="ECO:0000313" key="3">
    <source>
        <dbReference type="EMBL" id="KAH3771205.1"/>
    </source>
</evidence>
<dbReference type="SFLD" id="SFLDG01129">
    <property type="entry name" value="C1.5:_HAD__Beta-PGM__Phosphata"/>
    <property type="match status" value="1"/>
</dbReference>
<name>A0A9D4E3S4_DREPO</name>
<dbReference type="AlphaFoldDB" id="A0A9D4E3S4"/>
<dbReference type="PANTHER" id="PTHR17901:SF14">
    <property type="entry name" value="MAGNESIUM-DEPENDENT PHOSPHATASE 1"/>
    <property type="match status" value="1"/>
</dbReference>
<accession>A0A9D4E3S4</accession>
<comment type="caution">
    <text evidence="2">The sequence shown here is derived from an EMBL/GenBank/DDBJ whole genome shotgun (WGS) entry which is preliminary data.</text>
</comment>
<feature type="region of interest" description="Disordered" evidence="1">
    <location>
        <begin position="1"/>
        <end position="58"/>
    </location>
</feature>
<feature type="compositionally biased region" description="Basic and acidic residues" evidence="1">
    <location>
        <begin position="18"/>
        <end position="29"/>
    </location>
</feature>
<feature type="compositionally biased region" description="Acidic residues" evidence="1">
    <location>
        <begin position="1"/>
        <end position="17"/>
    </location>
</feature>
<dbReference type="InterPro" id="IPR010036">
    <property type="entry name" value="MDP_1_eu_arc"/>
</dbReference>
<dbReference type="OrthoDB" id="2865258at2759"/>
<keyword evidence="4" id="KW-1185">Reference proteome</keyword>
<reference evidence="2" key="2">
    <citation type="submission" date="2020-11" db="EMBL/GenBank/DDBJ databases">
        <authorList>
            <person name="McCartney M.A."/>
            <person name="Auch B."/>
            <person name="Kono T."/>
            <person name="Mallez S."/>
            <person name="Becker A."/>
            <person name="Gohl D.M."/>
            <person name="Silverstein K.A.T."/>
            <person name="Koren S."/>
            <person name="Bechman K.B."/>
            <person name="Herman A."/>
            <person name="Abrahante J.E."/>
            <person name="Garbe J."/>
        </authorList>
    </citation>
    <scope>NUCLEOTIDE SEQUENCE</scope>
    <source>
        <strain evidence="2">Duluth1</strain>
        <tissue evidence="2">Whole animal</tissue>
    </source>
</reference>
<dbReference type="Gene3D" id="3.40.50.1000">
    <property type="entry name" value="HAD superfamily/HAD-like"/>
    <property type="match status" value="1"/>
</dbReference>
<sequence length="360" mass="40602">MASGSDDEREMIEEEERDVLPDLYERESSDCGDTLSTSENRSVTSEERSRSMSPESELEELEEVLRDQPKPKVIVFDLDYTLWPFWVDRQMNIELPFKQVGKNGRGLHKVCDASGREVKSFPDITHLLQRLHSEGYKLGIASEAFYKEECAKLVKLFGWEEYIDYQEIYPGSKIFHFVKIKRASGVDFCDMLYFDDEKEHLAEVAGTCTGITTVWADRGVSEEIMEEAFLTFAKNRESTTYFRSKPVTISRRNSTEPFVSLRPLMNLRRRNSIETESSLPVTNGMFGGATLAALANGISGLHIRDTNSKSITHKFNPNLPGLNGPTGGSITHKFNPNLPGLNGPIGGPPPGKARRRYSIM</sequence>
<dbReference type="SUPFAM" id="SSF56784">
    <property type="entry name" value="HAD-like"/>
    <property type="match status" value="1"/>
</dbReference>
<evidence type="ECO:0000313" key="4">
    <source>
        <dbReference type="Proteomes" id="UP000828390"/>
    </source>
</evidence>
<dbReference type="Pfam" id="PF12689">
    <property type="entry name" value="Acid_PPase"/>
    <property type="match status" value="1"/>
</dbReference>
<dbReference type="Proteomes" id="UP000828390">
    <property type="component" value="Unassembled WGS sequence"/>
</dbReference>
<dbReference type="SFLD" id="SFLDG01131">
    <property type="entry name" value="C1.5.2:_MDP_Like"/>
    <property type="match status" value="1"/>
</dbReference>
<dbReference type="InterPro" id="IPR036412">
    <property type="entry name" value="HAD-like_sf"/>
</dbReference>
<organism evidence="2 4">
    <name type="scientific">Dreissena polymorpha</name>
    <name type="common">Zebra mussel</name>
    <name type="synonym">Mytilus polymorpha</name>
    <dbReference type="NCBI Taxonomy" id="45954"/>
    <lineage>
        <taxon>Eukaryota</taxon>
        <taxon>Metazoa</taxon>
        <taxon>Spiralia</taxon>
        <taxon>Lophotrochozoa</taxon>
        <taxon>Mollusca</taxon>
        <taxon>Bivalvia</taxon>
        <taxon>Autobranchia</taxon>
        <taxon>Heteroconchia</taxon>
        <taxon>Euheterodonta</taxon>
        <taxon>Imparidentia</taxon>
        <taxon>Neoheterodontei</taxon>
        <taxon>Myida</taxon>
        <taxon>Dreissenoidea</taxon>
        <taxon>Dreissenidae</taxon>
        <taxon>Dreissena</taxon>
    </lineage>
</organism>
<evidence type="ECO:0008006" key="5">
    <source>
        <dbReference type="Google" id="ProtNLM"/>
    </source>
</evidence>
<reference evidence="2" key="1">
    <citation type="journal article" date="2019" name="bioRxiv">
        <title>The Genome of the Zebra Mussel, Dreissena polymorpha: A Resource for Invasive Species Research.</title>
        <authorList>
            <person name="McCartney M.A."/>
            <person name="Auch B."/>
            <person name="Kono T."/>
            <person name="Mallez S."/>
            <person name="Zhang Y."/>
            <person name="Obille A."/>
            <person name="Becker A."/>
            <person name="Abrahante J.E."/>
            <person name="Garbe J."/>
            <person name="Badalamenti J.P."/>
            <person name="Herman A."/>
            <person name="Mangelson H."/>
            <person name="Liachko I."/>
            <person name="Sullivan S."/>
            <person name="Sone E.D."/>
            <person name="Koren S."/>
            <person name="Silverstein K.A.T."/>
            <person name="Beckman K.B."/>
            <person name="Gohl D.M."/>
        </authorList>
    </citation>
    <scope>NUCLEOTIDE SEQUENCE</scope>
    <source>
        <strain evidence="2">Duluth1</strain>
        <tissue evidence="2">Whole animal</tissue>
    </source>
</reference>
<feature type="region of interest" description="Disordered" evidence="1">
    <location>
        <begin position="338"/>
        <end position="360"/>
    </location>
</feature>
<evidence type="ECO:0000256" key="1">
    <source>
        <dbReference type="SAM" id="MobiDB-lite"/>
    </source>
</evidence>
<dbReference type="EMBL" id="JAIWYP010000009">
    <property type="protein sequence ID" value="KAH3771197.1"/>
    <property type="molecule type" value="Genomic_DNA"/>
</dbReference>
<evidence type="ECO:0000313" key="2">
    <source>
        <dbReference type="EMBL" id="KAH3771197.1"/>
    </source>
</evidence>
<dbReference type="InterPro" id="IPR023214">
    <property type="entry name" value="HAD_sf"/>
</dbReference>
<proteinExistence type="predicted"/>
<dbReference type="NCBIfam" id="TIGR01681">
    <property type="entry name" value="HAD-SF-IIIC"/>
    <property type="match status" value="1"/>
</dbReference>
<gene>
    <name evidence="2" type="ORF">DPMN_172500</name>
    <name evidence="3" type="ORF">DPMN_172510</name>
</gene>
<dbReference type="SFLD" id="SFLDS00003">
    <property type="entry name" value="Haloacid_Dehalogenase"/>
    <property type="match status" value="1"/>
</dbReference>
<dbReference type="PANTHER" id="PTHR17901">
    <property type="entry name" value="MAGNESIUM-DEPENDENT PHOSPHATASE 1 MDP1"/>
    <property type="match status" value="1"/>
</dbReference>
<feature type="compositionally biased region" description="Polar residues" evidence="1">
    <location>
        <begin position="34"/>
        <end position="43"/>
    </location>
</feature>
<dbReference type="NCBIfam" id="TIGR01685">
    <property type="entry name" value="MDP-1"/>
    <property type="match status" value="1"/>
</dbReference>
<dbReference type="InterPro" id="IPR010033">
    <property type="entry name" value="HAD_SF_ppase_IIIC"/>
</dbReference>
<dbReference type="GO" id="GO:0003993">
    <property type="term" value="F:acid phosphatase activity"/>
    <property type="evidence" value="ECO:0007669"/>
    <property type="project" value="TreeGrafter"/>
</dbReference>
<dbReference type="EMBL" id="JAIWYP010000009">
    <property type="protein sequence ID" value="KAH3771205.1"/>
    <property type="molecule type" value="Genomic_DNA"/>
</dbReference>